<feature type="signal peptide" evidence="2">
    <location>
        <begin position="1"/>
        <end position="24"/>
    </location>
</feature>
<feature type="coiled-coil region" evidence="1">
    <location>
        <begin position="24"/>
        <end position="58"/>
    </location>
</feature>
<keyword evidence="4" id="KW-1185">Reference proteome</keyword>
<proteinExistence type="predicted"/>
<name>A0ABW9X6W9_9FIRM</name>
<reference evidence="3 4" key="1">
    <citation type="journal article" date="2019" name="Nat. Med.">
        <title>A library of human gut bacterial isolates paired with longitudinal multiomics data enables mechanistic microbiome research.</title>
        <authorList>
            <person name="Poyet M."/>
            <person name="Groussin M."/>
            <person name="Gibbons S.M."/>
            <person name="Avila-Pacheco J."/>
            <person name="Jiang X."/>
            <person name="Kearney S.M."/>
            <person name="Perrotta A.R."/>
            <person name="Berdy B."/>
            <person name="Zhao S."/>
            <person name="Lieberman T.D."/>
            <person name="Swanson P.K."/>
            <person name="Smith M."/>
            <person name="Roesemann S."/>
            <person name="Alexander J.E."/>
            <person name="Rich S.A."/>
            <person name="Livny J."/>
            <person name="Vlamakis H."/>
            <person name="Clish C."/>
            <person name="Bullock K."/>
            <person name="Deik A."/>
            <person name="Scott J."/>
            <person name="Pierce K.A."/>
            <person name="Xavier R.J."/>
            <person name="Alm E.J."/>
        </authorList>
    </citation>
    <scope>NUCLEOTIDE SEQUENCE [LARGE SCALE GENOMIC DNA]</scope>
    <source>
        <strain evidence="3 4">BIOML-A1</strain>
    </source>
</reference>
<organism evidence="3 4">
    <name type="scientific">Blautia massiliensis</name>
    <name type="common">ex Durand et al. 2017</name>
    <dbReference type="NCBI Taxonomy" id="1737424"/>
    <lineage>
        <taxon>Bacteria</taxon>
        <taxon>Bacillati</taxon>
        <taxon>Bacillota</taxon>
        <taxon>Clostridia</taxon>
        <taxon>Lachnospirales</taxon>
        <taxon>Lachnospiraceae</taxon>
        <taxon>Blautia</taxon>
    </lineage>
</organism>
<gene>
    <name evidence="3" type="ORF">GT718_15630</name>
</gene>
<feature type="chain" id="PRO_5046678153" evidence="2">
    <location>
        <begin position="25"/>
        <end position="156"/>
    </location>
</feature>
<comment type="caution">
    <text evidence="3">The sequence shown here is derived from an EMBL/GenBank/DDBJ whole genome shotgun (WGS) entry which is preliminary data.</text>
</comment>
<dbReference type="SUPFAM" id="SSF161270">
    <property type="entry name" value="PspA lactotransferrin-binding region"/>
    <property type="match status" value="1"/>
</dbReference>
<evidence type="ECO:0000313" key="4">
    <source>
        <dbReference type="Proteomes" id="UP000452293"/>
    </source>
</evidence>
<evidence type="ECO:0000313" key="3">
    <source>
        <dbReference type="EMBL" id="MZL78745.1"/>
    </source>
</evidence>
<dbReference type="EMBL" id="WWVW01000038">
    <property type="protein sequence ID" value="MZL78745.1"/>
    <property type="molecule type" value="Genomic_DNA"/>
</dbReference>
<evidence type="ECO:0000256" key="2">
    <source>
        <dbReference type="SAM" id="SignalP"/>
    </source>
</evidence>
<keyword evidence="2" id="KW-0732">Signal</keyword>
<dbReference type="RefSeq" id="WP_129975995.1">
    <property type="nucleotide sequence ID" value="NZ_JAAIUS010000010.1"/>
</dbReference>
<sequence length="156" mass="17397">MKKKFLAILLTTIFVFSPSVAVFADTKDDKIAALQKQVDDLQKQVDDLTSKLKKYQSDDTKNNNMEDYLLKKNVLSGKRIEMAADMVGAISGFKYGDAEIYEYDMSSTQYKELVSGDAISVEGIDGYTINALAINGKYVLMGEASEDLIQAFNDYK</sequence>
<dbReference type="Proteomes" id="UP000452293">
    <property type="component" value="Unassembled WGS sequence"/>
</dbReference>
<keyword evidence="1" id="KW-0175">Coiled coil</keyword>
<accession>A0ABW9X6W9</accession>
<protein>
    <submittedName>
        <fullName evidence="3">Uncharacterized protein</fullName>
    </submittedName>
</protein>
<evidence type="ECO:0000256" key="1">
    <source>
        <dbReference type="SAM" id="Coils"/>
    </source>
</evidence>